<accession>A0A076G7G0</accession>
<evidence type="ECO:0000313" key="1">
    <source>
        <dbReference type="EMBL" id="AII27412.1"/>
    </source>
</evidence>
<dbReference type="EMBL" id="KJ668716">
    <property type="protein sequence ID" value="AII27412.1"/>
    <property type="molecule type" value="Genomic_DNA"/>
</dbReference>
<sequence>MTKELYEMTKEELTTVWETDTDIARNFEELRAQDIQSLVWEMMAHVSSHVDKLICEFNGHAYVELQEHCYPQERNFVRGMKEIQEAFPLFSTQEAEYIYKVNDKYDVHGDMDVYNPNSGLLADWLSIQANKIATILENKLKTFNIYSTLDEVLDEFCEWVWNNRITIESPELNF</sequence>
<protein>
    <submittedName>
        <fullName evidence="1">Uncharacterized protein</fullName>
    </submittedName>
</protein>
<reference evidence="1" key="1">
    <citation type="submission" date="2014-04" db="EMBL/GenBank/DDBJ databases">
        <title>Genome sequencing of lytic Listeria phages.</title>
        <authorList>
            <person name="Woolston J."/>
            <person name="Rajanna C."/>
            <person name="Abuladze T."/>
            <person name="Li M."/>
            <person name="Anderson B."/>
            <person name="Sulakvelidze A."/>
        </authorList>
    </citation>
    <scope>NUCLEOTIDE SEQUENCE</scope>
</reference>
<name>A0A076G7G0_9CAUD</name>
<organism evidence="1">
    <name type="scientific">Listeria phage LMTA-34</name>
    <dbReference type="NCBI Taxonomy" id="1486397"/>
    <lineage>
        <taxon>Viruses</taxon>
        <taxon>Duplodnaviria</taxon>
        <taxon>Heunggongvirae</taxon>
        <taxon>Uroviricota</taxon>
        <taxon>Caudoviricetes</taxon>
        <taxon>Herelleviridae</taxon>
        <taxon>Jasinskavirinae</taxon>
        <taxon>Pecentumvirus</taxon>
        <taxon>Pecentumvirus LMTA34</taxon>
    </lineage>
</organism>
<proteinExistence type="predicted"/>